<protein>
    <submittedName>
        <fullName evidence="1">Uncharacterized protein</fullName>
    </submittedName>
</protein>
<dbReference type="VEuPathDB" id="TriTrypDB:TcCLB.425311.9"/>
<dbReference type="VEuPathDB" id="TriTrypDB:TcG_10591"/>
<dbReference type="VEuPathDB" id="TriTrypDB:TcCL_NonESM11624"/>
<dbReference type="VEuPathDB" id="TriTrypDB:TcCLB.511883.49"/>
<evidence type="ECO:0000313" key="1">
    <source>
        <dbReference type="EMBL" id="PWV13853.1"/>
    </source>
</evidence>
<organism evidence="1 2">
    <name type="scientific">Trypanosoma cruzi</name>
    <dbReference type="NCBI Taxonomy" id="5693"/>
    <lineage>
        <taxon>Eukaryota</taxon>
        <taxon>Discoba</taxon>
        <taxon>Euglenozoa</taxon>
        <taxon>Kinetoplastea</taxon>
        <taxon>Metakinetoplastina</taxon>
        <taxon>Trypanosomatida</taxon>
        <taxon>Trypanosomatidae</taxon>
        <taxon>Trypanosoma</taxon>
        <taxon>Schizotrypanum</taxon>
    </lineage>
</organism>
<dbReference type="VEuPathDB" id="TriTrypDB:TCDM_13522"/>
<gene>
    <name evidence="1" type="ORF">C3747_41g153</name>
</gene>
<dbReference type="VEuPathDB" id="TriTrypDB:TCSYLVIO_009685"/>
<dbReference type="Proteomes" id="UP000246078">
    <property type="component" value="Unassembled WGS sequence"/>
</dbReference>
<dbReference type="VEuPathDB" id="TriTrypDB:TcYC6_0017510"/>
<dbReference type="VEuPathDB" id="TriTrypDB:C4B63_118g7"/>
<proteinExistence type="predicted"/>
<comment type="caution">
    <text evidence="1">The sequence shown here is derived from an EMBL/GenBank/DDBJ whole genome shotgun (WGS) entry which is preliminary data.</text>
</comment>
<dbReference type="VEuPathDB" id="TriTrypDB:C3747_41g153"/>
<evidence type="ECO:0000313" key="2">
    <source>
        <dbReference type="Proteomes" id="UP000246078"/>
    </source>
</evidence>
<sequence length="285" mass="31864">MKVEMTEEEDILVSAVTLNVSNALWEYLCHVRTEWNDALLRVSNMPGFVSRVQSTTGNTQIKKSFAEVCCEAELKEEFNSALKLQRTYLLAVVITFEPLNLRMQLGTMNTWRGAQTCGFPLVHANISSFEFSTDHVEGGVLTMTCPSGILYSKTSSTSDASRVNVSIGVLESVWKASSTRNLLHIDAMQFHVYGDATHCSDGTLRFLDALTFAPMKCFYCRQLSSIPTTARPYLASSLQVPVCLAEVCMQRLIFFGIGFVGNFDKKLRHLFCEQPCAYRSLPTVF</sequence>
<name>A0A2V2X149_TRYCR</name>
<reference evidence="1 2" key="1">
    <citation type="journal article" date="2018" name="Microb. Genom.">
        <title>Expanding an expanded genome: long-read sequencing of Trypanosoma cruzi.</title>
        <authorList>
            <person name="Berna L."/>
            <person name="Rodriguez M."/>
            <person name="Chiribao M.L."/>
            <person name="Parodi-Talice A."/>
            <person name="Pita S."/>
            <person name="Rijo G."/>
            <person name="Alvarez-Valin F."/>
            <person name="Robello C."/>
        </authorList>
    </citation>
    <scope>NUCLEOTIDE SEQUENCE [LARGE SCALE GENOMIC DNA]</scope>
    <source>
        <strain evidence="1 2">TCC</strain>
    </source>
</reference>
<dbReference type="EMBL" id="PRFC01000041">
    <property type="protein sequence ID" value="PWV13853.1"/>
    <property type="molecule type" value="Genomic_DNA"/>
</dbReference>
<dbReference type="AlphaFoldDB" id="A0A2V2X149"/>
<dbReference type="VEuPathDB" id="TriTrypDB:Tc_MARK_8184"/>
<accession>A0A2V2X149</accession>